<accession>A0A6J5XZF2</accession>
<feature type="region of interest" description="Disordered" evidence="1">
    <location>
        <begin position="25"/>
        <end position="71"/>
    </location>
</feature>
<dbReference type="Proteomes" id="UP000507245">
    <property type="component" value="Unassembled WGS sequence"/>
</dbReference>
<feature type="compositionally biased region" description="Basic and acidic residues" evidence="1">
    <location>
        <begin position="26"/>
        <end position="38"/>
    </location>
</feature>
<sequence>MDEFNNYPWGSISFEFLQDSLLFAPGKKESDEENDGKGKGQKKGKKAVRNSVRKGKKNVEDEKPKRINRPGCSIKGLSYAPVILRLLQPSQLEMSQPYWSWGSDVPECDAPSVGPRLRNEVAILHREKGKLEERVLCLEKCTSHADARKTGDARAERNKTKDAGEERNKTEDAGEESQKTVDAGDESDKTEDGGVAESREQCVQNGKEEVQYTPLDINWDDPGVGECGEDVIVGVRQKRGRGKSEILGPAMKRLRNSAENGDKKKNMALLLLRERHERSGNWVGSDWMILDTTFQVSVMMHNSCATMGNEDRQHSKGLLEMVKRPKLAKSWSSVNRNSSHPTGCAVGGENAAPVVKGIWIHWRRGDCGMYILKYYEFLTSNVDLAKISHDAMLFYQLKLAV</sequence>
<proteinExistence type="predicted"/>
<name>A0A6J5XZF2_PRUAR</name>
<evidence type="ECO:0000313" key="2">
    <source>
        <dbReference type="EMBL" id="CAB4317115.1"/>
    </source>
</evidence>
<reference evidence="3" key="1">
    <citation type="journal article" date="2020" name="Genome Biol.">
        <title>Gamete binning: chromosome-level and haplotype-resolved genome assembly enabled by high-throughput single-cell sequencing of gamete genomes.</title>
        <authorList>
            <person name="Campoy J.A."/>
            <person name="Sun H."/>
            <person name="Goel M."/>
            <person name="Jiao W.-B."/>
            <person name="Folz-Donahue K."/>
            <person name="Wang N."/>
            <person name="Rubio M."/>
            <person name="Liu C."/>
            <person name="Kukat C."/>
            <person name="Ruiz D."/>
            <person name="Huettel B."/>
            <person name="Schneeberger K."/>
        </authorList>
    </citation>
    <scope>NUCLEOTIDE SEQUENCE [LARGE SCALE GENOMIC DNA]</scope>
    <source>
        <strain evidence="3">cv. Rojo Pasion</strain>
    </source>
</reference>
<evidence type="ECO:0000313" key="3">
    <source>
        <dbReference type="Proteomes" id="UP000507245"/>
    </source>
</evidence>
<dbReference type="OrthoDB" id="1680482at2759"/>
<feature type="compositionally biased region" description="Basic and acidic residues" evidence="1">
    <location>
        <begin position="147"/>
        <end position="179"/>
    </location>
</feature>
<dbReference type="AlphaFoldDB" id="A0A6J5XZF2"/>
<evidence type="ECO:0000256" key="1">
    <source>
        <dbReference type="SAM" id="MobiDB-lite"/>
    </source>
</evidence>
<keyword evidence="3" id="KW-1185">Reference proteome</keyword>
<feature type="region of interest" description="Disordered" evidence="1">
    <location>
        <begin position="147"/>
        <end position="205"/>
    </location>
</feature>
<dbReference type="EMBL" id="CAEKKB010000007">
    <property type="protein sequence ID" value="CAB4317115.1"/>
    <property type="molecule type" value="Genomic_DNA"/>
</dbReference>
<protein>
    <submittedName>
        <fullName evidence="2">Uncharacterized protein</fullName>
    </submittedName>
</protein>
<feature type="compositionally biased region" description="Basic and acidic residues" evidence="1">
    <location>
        <begin position="186"/>
        <end position="205"/>
    </location>
</feature>
<organism evidence="2 3">
    <name type="scientific">Prunus armeniaca</name>
    <name type="common">Apricot</name>
    <name type="synonym">Armeniaca vulgaris</name>
    <dbReference type="NCBI Taxonomy" id="36596"/>
    <lineage>
        <taxon>Eukaryota</taxon>
        <taxon>Viridiplantae</taxon>
        <taxon>Streptophyta</taxon>
        <taxon>Embryophyta</taxon>
        <taxon>Tracheophyta</taxon>
        <taxon>Spermatophyta</taxon>
        <taxon>Magnoliopsida</taxon>
        <taxon>eudicotyledons</taxon>
        <taxon>Gunneridae</taxon>
        <taxon>Pentapetalae</taxon>
        <taxon>rosids</taxon>
        <taxon>fabids</taxon>
        <taxon>Rosales</taxon>
        <taxon>Rosaceae</taxon>
        <taxon>Amygdaloideae</taxon>
        <taxon>Amygdaleae</taxon>
        <taxon>Prunus</taxon>
    </lineage>
</organism>
<feature type="compositionally biased region" description="Basic residues" evidence="1">
    <location>
        <begin position="39"/>
        <end position="56"/>
    </location>
</feature>
<gene>
    <name evidence="2" type="ORF">ORAREDHAP_LOCUS43779</name>
</gene>